<dbReference type="PANTHER" id="PTHR36710:SF21">
    <property type="entry name" value="PECTINESTERASE INHIBITOR DOMAIN-CONTAINING PROTEIN"/>
    <property type="match status" value="1"/>
</dbReference>
<dbReference type="OrthoDB" id="770764at2759"/>
<dbReference type="PANTHER" id="PTHR36710">
    <property type="entry name" value="PECTINESTERASE INHIBITOR-LIKE"/>
    <property type="match status" value="1"/>
</dbReference>
<evidence type="ECO:0000256" key="1">
    <source>
        <dbReference type="ARBA" id="ARBA00022729"/>
    </source>
</evidence>
<reference evidence="8 9" key="4">
    <citation type="journal article" date="2011" name="BMC Genomics">
        <title>RNA-Seq improves annotation of protein-coding genes in the cucumber genome.</title>
        <authorList>
            <person name="Li Z."/>
            <person name="Zhang Z."/>
            <person name="Yan P."/>
            <person name="Huang S."/>
            <person name="Fei Z."/>
            <person name="Lin K."/>
        </authorList>
    </citation>
    <scope>NUCLEOTIDE SEQUENCE [LARGE SCALE GENOMIC DNA]</scope>
    <source>
        <strain evidence="9">cv. 9930</strain>
    </source>
</reference>
<comment type="similarity">
    <text evidence="3">Belongs to the PMEI family.</text>
</comment>
<dbReference type="SUPFAM" id="SSF101148">
    <property type="entry name" value="Plant invertase/pectin methylesterase inhibitor"/>
    <property type="match status" value="1"/>
</dbReference>
<dbReference type="Pfam" id="PF04043">
    <property type="entry name" value="PMEI"/>
    <property type="match status" value="1"/>
</dbReference>
<keyword evidence="2" id="KW-1015">Disulfide bond</keyword>
<dbReference type="EMBL" id="CM002925">
    <property type="protein sequence ID" value="KGN52862.1"/>
    <property type="molecule type" value="Genomic_DNA"/>
</dbReference>
<dbReference type="AlphaFoldDB" id="A0A0A0KWP8"/>
<evidence type="ECO:0000256" key="2">
    <source>
        <dbReference type="ARBA" id="ARBA00023157"/>
    </source>
</evidence>
<dbReference type="InterPro" id="IPR035513">
    <property type="entry name" value="Invertase/methylesterase_inhib"/>
</dbReference>
<evidence type="ECO:0000256" key="6">
    <source>
        <dbReference type="SAM" id="SignalP"/>
    </source>
</evidence>
<dbReference type="CDD" id="cd15800">
    <property type="entry name" value="PMEI-like_2"/>
    <property type="match status" value="1"/>
</dbReference>
<dbReference type="Gramene" id="KGN52862">
    <property type="protein sequence ID" value="KGN52862"/>
    <property type="gene ID" value="Csa_4G003750"/>
</dbReference>
<feature type="region of interest" description="Disordered" evidence="5">
    <location>
        <begin position="52"/>
        <end position="110"/>
    </location>
</feature>
<evidence type="ECO:0000259" key="7">
    <source>
        <dbReference type="SMART" id="SM00856"/>
    </source>
</evidence>
<evidence type="ECO:0000256" key="5">
    <source>
        <dbReference type="SAM" id="MobiDB-lite"/>
    </source>
</evidence>
<dbReference type="eggNOG" id="ENOG502S99C">
    <property type="taxonomic scope" value="Eukaryota"/>
</dbReference>
<reference evidence="8 9" key="1">
    <citation type="journal article" date="2009" name="Nat. Genet.">
        <title>The genome of the cucumber, Cucumis sativus L.</title>
        <authorList>
            <person name="Huang S."/>
            <person name="Li R."/>
            <person name="Zhang Z."/>
            <person name="Li L."/>
            <person name="Gu X."/>
            <person name="Fan W."/>
            <person name="Lucas W.J."/>
            <person name="Wang X."/>
            <person name="Xie B."/>
            <person name="Ni P."/>
            <person name="Ren Y."/>
            <person name="Zhu H."/>
            <person name="Li J."/>
            <person name="Lin K."/>
            <person name="Jin W."/>
            <person name="Fei Z."/>
            <person name="Li G."/>
            <person name="Staub J."/>
            <person name="Kilian A."/>
            <person name="van der Vossen E.A."/>
            <person name="Wu Y."/>
            <person name="Guo J."/>
            <person name="He J."/>
            <person name="Jia Z."/>
            <person name="Ren Y."/>
            <person name="Tian G."/>
            <person name="Lu Y."/>
            <person name="Ruan J."/>
            <person name="Qian W."/>
            <person name="Wang M."/>
            <person name="Huang Q."/>
            <person name="Li B."/>
            <person name="Xuan Z."/>
            <person name="Cao J."/>
            <person name="Asan"/>
            <person name="Wu Z."/>
            <person name="Zhang J."/>
            <person name="Cai Q."/>
            <person name="Bai Y."/>
            <person name="Zhao B."/>
            <person name="Han Y."/>
            <person name="Li Y."/>
            <person name="Li X."/>
            <person name="Wang S."/>
            <person name="Shi Q."/>
            <person name="Liu S."/>
            <person name="Cho W.K."/>
            <person name="Kim J.Y."/>
            <person name="Xu Y."/>
            <person name="Heller-Uszynska K."/>
            <person name="Miao H."/>
            <person name="Cheng Z."/>
            <person name="Zhang S."/>
            <person name="Wu J."/>
            <person name="Yang Y."/>
            <person name="Kang H."/>
            <person name="Li M."/>
            <person name="Liang H."/>
            <person name="Ren X."/>
            <person name="Shi Z."/>
            <person name="Wen M."/>
            <person name="Jian M."/>
            <person name="Yang H."/>
            <person name="Zhang G."/>
            <person name="Yang Z."/>
            <person name="Chen R."/>
            <person name="Liu S."/>
            <person name="Li J."/>
            <person name="Ma L."/>
            <person name="Liu H."/>
            <person name="Zhou Y."/>
            <person name="Zhao J."/>
            <person name="Fang X."/>
            <person name="Li G."/>
            <person name="Fang L."/>
            <person name="Li Y."/>
            <person name="Liu D."/>
            <person name="Zheng H."/>
            <person name="Zhang Y."/>
            <person name="Qin N."/>
            <person name="Li Z."/>
            <person name="Yang G."/>
            <person name="Yang S."/>
            <person name="Bolund L."/>
            <person name="Kristiansen K."/>
            <person name="Zheng H."/>
            <person name="Li S."/>
            <person name="Zhang X."/>
            <person name="Yang H."/>
            <person name="Wang J."/>
            <person name="Sun R."/>
            <person name="Zhang B."/>
            <person name="Jiang S."/>
            <person name="Wang J."/>
            <person name="Du Y."/>
            <person name="Li S."/>
        </authorList>
    </citation>
    <scope>NUCLEOTIDE SEQUENCE [LARGE SCALE GENOMIC DNA]</scope>
    <source>
        <strain evidence="9">cv. 9930</strain>
    </source>
</reference>
<dbReference type="STRING" id="3659.A0A0A0KWP8"/>
<evidence type="ECO:0000256" key="4">
    <source>
        <dbReference type="SAM" id="Coils"/>
    </source>
</evidence>
<organism evidence="8 9">
    <name type="scientific">Cucumis sativus</name>
    <name type="common">Cucumber</name>
    <dbReference type="NCBI Taxonomy" id="3659"/>
    <lineage>
        <taxon>Eukaryota</taxon>
        <taxon>Viridiplantae</taxon>
        <taxon>Streptophyta</taxon>
        <taxon>Embryophyta</taxon>
        <taxon>Tracheophyta</taxon>
        <taxon>Spermatophyta</taxon>
        <taxon>Magnoliopsida</taxon>
        <taxon>eudicotyledons</taxon>
        <taxon>Gunneridae</taxon>
        <taxon>Pentapetalae</taxon>
        <taxon>rosids</taxon>
        <taxon>fabids</taxon>
        <taxon>Cucurbitales</taxon>
        <taxon>Cucurbitaceae</taxon>
        <taxon>Benincaseae</taxon>
        <taxon>Cucumis</taxon>
    </lineage>
</organism>
<feature type="chain" id="PRO_5001965522" description="Pectinesterase inhibitor domain-containing protein" evidence="6">
    <location>
        <begin position="27"/>
        <end position="278"/>
    </location>
</feature>
<dbReference type="KEGG" id="csv:105435336"/>
<dbReference type="GO" id="GO:0004857">
    <property type="term" value="F:enzyme inhibitor activity"/>
    <property type="evidence" value="ECO:0007669"/>
    <property type="project" value="InterPro"/>
</dbReference>
<gene>
    <name evidence="8" type="ORF">Csa_4G003750</name>
</gene>
<evidence type="ECO:0000313" key="9">
    <source>
        <dbReference type="Proteomes" id="UP000029981"/>
    </source>
</evidence>
<dbReference type="NCBIfam" id="TIGR01614">
    <property type="entry name" value="PME_inhib"/>
    <property type="match status" value="1"/>
</dbReference>
<feature type="domain" description="Pectinesterase inhibitor" evidence="7">
    <location>
        <begin position="128"/>
        <end position="273"/>
    </location>
</feature>
<sequence>MELINNSIHNVFLLLAFSSVFSFAVAVCVPRNTSDIGSTAIPPLFEQTVSPQVAPQVAPQSPPAVTVSEEPEAASPETSPSQPSSASESEEAESEEAASETEEDDLGLLGGGLDQLHSADLISSVTSSVTTSLVDICDVTSNPQLCKTSISSHIEGTKVDPASALKTEIDESIKEVAKAIATLNSLRKDSAASETEIACYDTCLENFEMAIDDLKAGVESINARDAGRMESVLTAVMTDLTTCDDTFAEMGVDSPLDSLSTKMSKYASNCLAISKLLL</sequence>
<evidence type="ECO:0000256" key="3">
    <source>
        <dbReference type="ARBA" id="ARBA00038471"/>
    </source>
</evidence>
<feature type="compositionally biased region" description="Acidic residues" evidence="5">
    <location>
        <begin position="88"/>
        <end position="106"/>
    </location>
</feature>
<accession>A0A0A0KWP8</accession>
<name>A0A0A0KWP8_CUCSA</name>
<dbReference type="Proteomes" id="UP000029981">
    <property type="component" value="Chromosome 4"/>
</dbReference>
<dbReference type="InterPro" id="IPR052421">
    <property type="entry name" value="PCW_Enzyme_Inhibitor"/>
</dbReference>
<feature type="coiled-coil region" evidence="4">
    <location>
        <begin position="169"/>
        <end position="224"/>
    </location>
</feature>
<proteinExistence type="inferred from homology"/>
<reference evidence="8 9" key="2">
    <citation type="journal article" date="2009" name="PLoS ONE">
        <title>An integrated genetic and cytogenetic map of the cucumber genome.</title>
        <authorList>
            <person name="Ren Y."/>
            <person name="Zhang Z."/>
            <person name="Liu J."/>
            <person name="Staub J.E."/>
            <person name="Han Y."/>
            <person name="Cheng Z."/>
            <person name="Li X."/>
            <person name="Lu J."/>
            <person name="Miao H."/>
            <person name="Kang H."/>
            <person name="Xie B."/>
            <person name="Gu X."/>
            <person name="Wang X."/>
            <person name="Du Y."/>
            <person name="Jin W."/>
            <person name="Huang S."/>
        </authorList>
    </citation>
    <scope>NUCLEOTIDE SEQUENCE [LARGE SCALE GENOMIC DNA]</scope>
    <source>
        <strain evidence="9">cv. 9930</strain>
    </source>
</reference>
<dbReference type="InterPro" id="IPR006501">
    <property type="entry name" value="Pectinesterase_inhib_dom"/>
</dbReference>
<dbReference type="Gene3D" id="1.20.140.40">
    <property type="entry name" value="Invertase/pectin methylesterase inhibitor family protein"/>
    <property type="match status" value="1"/>
</dbReference>
<evidence type="ECO:0000313" key="8">
    <source>
        <dbReference type="EMBL" id="KGN52862.1"/>
    </source>
</evidence>
<keyword evidence="4" id="KW-0175">Coiled coil</keyword>
<feature type="compositionally biased region" description="Low complexity" evidence="5">
    <location>
        <begin position="52"/>
        <end position="87"/>
    </location>
</feature>
<protein>
    <recommendedName>
        <fullName evidence="7">Pectinesterase inhibitor domain-containing protein</fullName>
    </recommendedName>
</protein>
<reference evidence="8 9" key="3">
    <citation type="journal article" date="2010" name="BMC Genomics">
        <title>Transcriptome sequencing and comparative analysis of cucumber flowers with different sex types.</title>
        <authorList>
            <person name="Guo S."/>
            <person name="Zheng Y."/>
            <person name="Joung J.G."/>
            <person name="Liu S."/>
            <person name="Zhang Z."/>
            <person name="Crasta O.R."/>
            <person name="Sobral B.W."/>
            <person name="Xu Y."/>
            <person name="Huang S."/>
            <person name="Fei Z."/>
        </authorList>
    </citation>
    <scope>NUCLEOTIDE SEQUENCE [LARGE SCALE GENOMIC DNA]</scope>
    <source>
        <strain evidence="9">cv. 9930</strain>
    </source>
</reference>
<dbReference type="SMART" id="SM00856">
    <property type="entry name" value="PMEI"/>
    <property type="match status" value="1"/>
</dbReference>
<keyword evidence="1 6" id="KW-0732">Signal</keyword>
<keyword evidence="9" id="KW-1185">Reference proteome</keyword>
<feature type="signal peptide" evidence="6">
    <location>
        <begin position="1"/>
        <end position="26"/>
    </location>
</feature>
<dbReference type="OMA" id="VCAENYD"/>